<dbReference type="AlphaFoldDB" id="X1GT75"/>
<name>X1GT75_9ZZZZ</name>
<proteinExistence type="predicted"/>
<dbReference type="EMBL" id="BARU01009376">
    <property type="protein sequence ID" value="GAH36213.1"/>
    <property type="molecule type" value="Genomic_DNA"/>
</dbReference>
<keyword evidence="2" id="KW-1133">Transmembrane helix</keyword>
<feature type="transmembrane region" description="Helical" evidence="2">
    <location>
        <begin position="6"/>
        <end position="25"/>
    </location>
</feature>
<feature type="domain" description="Pyruvate/ketoisovalerate oxidoreductase catalytic" evidence="3">
    <location>
        <begin position="14"/>
        <end position="174"/>
    </location>
</feature>
<evidence type="ECO:0000256" key="1">
    <source>
        <dbReference type="ARBA" id="ARBA00023002"/>
    </source>
</evidence>
<dbReference type="InterPro" id="IPR002869">
    <property type="entry name" value="Pyrv_flavodox_OxRed_cen"/>
</dbReference>
<organism evidence="4">
    <name type="scientific">marine sediment metagenome</name>
    <dbReference type="NCBI Taxonomy" id="412755"/>
    <lineage>
        <taxon>unclassified sequences</taxon>
        <taxon>metagenomes</taxon>
        <taxon>ecological metagenomes</taxon>
    </lineage>
</organism>
<sequence>MDSGRINIQFCGFGGQGIVLLAVLFGTTAVTKAGRYAVQTQSYGSEARGGECQAEVIVSKEIIYSPLADQMDILVAMSQSALDKYLPRLKPEGYLFYDPEYVAEPEHCDIKCFRVPATQIAGDLGVTLAANMVMLGFIQQATGLFSADNMLAIVGENVPEKFIDVNLEAARRGSALAKDAGVRVEV</sequence>
<dbReference type="Pfam" id="PF01558">
    <property type="entry name" value="POR"/>
    <property type="match status" value="1"/>
</dbReference>
<dbReference type="Gene3D" id="3.40.920.10">
    <property type="entry name" value="Pyruvate-ferredoxin oxidoreductase, PFOR, domain III"/>
    <property type="match status" value="1"/>
</dbReference>
<protein>
    <recommendedName>
        <fullName evidence="3">Pyruvate/ketoisovalerate oxidoreductase catalytic domain-containing protein</fullName>
    </recommendedName>
</protein>
<dbReference type="GO" id="GO:0016903">
    <property type="term" value="F:oxidoreductase activity, acting on the aldehyde or oxo group of donors"/>
    <property type="evidence" value="ECO:0007669"/>
    <property type="project" value="InterPro"/>
</dbReference>
<dbReference type="PANTHER" id="PTHR42730:SF1">
    <property type="entry name" value="2-OXOGLUTARATE SYNTHASE SUBUNIT KORC"/>
    <property type="match status" value="1"/>
</dbReference>
<comment type="caution">
    <text evidence="4">The sequence shown here is derived from an EMBL/GenBank/DDBJ whole genome shotgun (WGS) entry which is preliminary data.</text>
</comment>
<evidence type="ECO:0000256" key="2">
    <source>
        <dbReference type="SAM" id="Phobius"/>
    </source>
</evidence>
<gene>
    <name evidence="4" type="ORF">S03H2_18106</name>
</gene>
<evidence type="ECO:0000259" key="3">
    <source>
        <dbReference type="Pfam" id="PF01558"/>
    </source>
</evidence>
<accession>X1GT75</accession>
<dbReference type="InterPro" id="IPR052554">
    <property type="entry name" value="2-oxoglutarate_synth_KorC"/>
</dbReference>
<keyword evidence="1" id="KW-0560">Oxidoreductase</keyword>
<keyword evidence="2" id="KW-0812">Transmembrane</keyword>
<reference evidence="4" key="1">
    <citation type="journal article" date="2014" name="Front. Microbiol.">
        <title>High frequency of phylogenetically diverse reductive dehalogenase-homologous genes in deep subseafloor sedimentary metagenomes.</title>
        <authorList>
            <person name="Kawai M."/>
            <person name="Futagami T."/>
            <person name="Toyoda A."/>
            <person name="Takaki Y."/>
            <person name="Nishi S."/>
            <person name="Hori S."/>
            <person name="Arai W."/>
            <person name="Tsubouchi T."/>
            <person name="Morono Y."/>
            <person name="Uchiyama I."/>
            <person name="Ito T."/>
            <person name="Fujiyama A."/>
            <person name="Inagaki F."/>
            <person name="Takami H."/>
        </authorList>
    </citation>
    <scope>NUCLEOTIDE SEQUENCE</scope>
    <source>
        <strain evidence="4">Expedition CK06-06</strain>
    </source>
</reference>
<dbReference type="SUPFAM" id="SSF53323">
    <property type="entry name" value="Pyruvate-ferredoxin oxidoreductase, PFOR, domain III"/>
    <property type="match status" value="1"/>
</dbReference>
<evidence type="ECO:0000313" key="4">
    <source>
        <dbReference type="EMBL" id="GAH36213.1"/>
    </source>
</evidence>
<keyword evidence="2" id="KW-0472">Membrane</keyword>
<dbReference type="InterPro" id="IPR019752">
    <property type="entry name" value="Pyrv/ketoisovalerate_OxRed_cat"/>
</dbReference>
<dbReference type="PANTHER" id="PTHR42730">
    <property type="entry name" value="2-OXOGLUTARATE SYNTHASE SUBUNIT KORC"/>
    <property type="match status" value="1"/>
</dbReference>